<organism evidence="1 2">
    <name type="scientific">Rhinolophus ferrumequinum</name>
    <name type="common">Greater horseshoe bat</name>
    <dbReference type="NCBI Taxonomy" id="59479"/>
    <lineage>
        <taxon>Eukaryota</taxon>
        <taxon>Metazoa</taxon>
        <taxon>Chordata</taxon>
        <taxon>Craniata</taxon>
        <taxon>Vertebrata</taxon>
        <taxon>Euteleostomi</taxon>
        <taxon>Mammalia</taxon>
        <taxon>Eutheria</taxon>
        <taxon>Laurasiatheria</taxon>
        <taxon>Chiroptera</taxon>
        <taxon>Yinpterochiroptera</taxon>
        <taxon>Rhinolophoidea</taxon>
        <taxon>Rhinolophidae</taxon>
        <taxon>Rhinolophinae</taxon>
        <taxon>Rhinolophus</taxon>
    </lineage>
</organism>
<evidence type="ECO:0000313" key="1">
    <source>
        <dbReference type="EMBL" id="KAF6344856.1"/>
    </source>
</evidence>
<sequence length="121" mass="13728">MCLISHFRIIGKLEEDAIPCNKHSPSFLKCLKAKAFEAPHETGSLARGRRHAGARPLLYPTPRAKLPRSKAGVLRPTRRGVYSEDTFPQLWQVLHFHALLKVKYQSKTGTGKQVMSLKNYF</sequence>
<accession>A0A7J7X609</accession>
<gene>
    <name evidence="1" type="ORF">mRhiFer1_010232</name>
</gene>
<proteinExistence type="predicted"/>
<reference evidence="1 2" key="1">
    <citation type="journal article" date="2020" name="Nature">
        <title>Six reference-quality genomes reveal evolution of bat adaptations.</title>
        <authorList>
            <person name="Jebb D."/>
            <person name="Huang Z."/>
            <person name="Pippel M."/>
            <person name="Hughes G.M."/>
            <person name="Lavrichenko K."/>
            <person name="Devanna P."/>
            <person name="Winkler S."/>
            <person name="Jermiin L.S."/>
            <person name="Skirmuntt E.C."/>
            <person name="Katzourakis A."/>
            <person name="Burkitt-Gray L."/>
            <person name="Ray D.A."/>
            <person name="Sullivan K.A.M."/>
            <person name="Roscito J.G."/>
            <person name="Kirilenko B.M."/>
            <person name="Davalos L.M."/>
            <person name="Corthals A.P."/>
            <person name="Power M.L."/>
            <person name="Jones G."/>
            <person name="Ransome R.D."/>
            <person name="Dechmann D.K.N."/>
            <person name="Locatelli A.G."/>
            <person name="Puechmaille S.J."/>
            <person name="Fedrigo O."/>
            <person name="Jarvis E.D."/>
            <person name="Hiller M."/>
            <person name="Vernes S.C."/>
            <person name="Myers E.W."/>
            <person name="Teeling E.C."/>
        </authorList>
    </citation>
    <scope>NUCLEOTIDE SEQUENCE [LARGE SCALE GENOMIC DNA]</scope>
    <source>
        <strain evidence="1">MRhiFer1</strain>
        <tissue evidence="1">Lung</tissue>
    </source>
</reference>
<dbReference type="Proteomes" id="UP000585614">
    <property type="component" value="Unassembled WGS sequence"/>
</dbReference>
<comment type="caution">
    <text evidence="1">The sequence shown here is derived from an EMBL/GenBank/DDBJ whole genome shotgun (WGS) entry which is preliminary data.</text>
</comment>
<dbReference type="EMBL" id="JACAGC010000009">
    <property type="protein sequence ID" value="KAF6344856.1"/>
    <property type="molecule type" value="Genomic_DNA"/>
</dbReference>
<name>A0A7J7X609_RHIFE</name>
<evidence type="ECO:0000313" key="2">
    <source>
        <dbReference type="Proteomes" id="UP000585614"/>
    </source>
</evidence>
<protein>
    <submittedName>
        <fullName evidence="1">Uncharacterized protein</fullName>
    </submittedName>
</protein>
<dbReference type="AlphaFoldDB" id="A0A7J7X609"/>